<evidence type="ECO:0000313" key="3">
    <source>
        <dbReference type="Proteomes" id="UP000215027"/>
    </source>
</evidence>
<dbReference type="InterPro" id="IPR018746">
    <property type="entry name" value="DUF2298"/>
</dbReference>
<dbReference type="OrthoDB" id="134460at2"/>
<feature type="transmembrane region" description="Helical" evidence="1">
    <location>
        <begin position="515"/>
        <end position="536"/>
    </location>
</feature>
<keyword evidence="1" id="KW-0472">Membrane</keyword>
<feature type="transmembrane region" description="Helical" evidence="1">
    <location>
        <begin position="721"/>
        <end position="742"/>
    </location>
</feature>
<dbReference type="PANTHER" id="PTHR10790:SF51">
    <property type="entry name" value="TETRATRICOPEPTIDE REPEAT PROTEIN"/>
    <property type="match status" value="1"/>
</dbReference>
<dbReference type="EMBL" id="LN890656">
    <property type="protein sequence ID" value="CUS05632.1"/>
    <property type="molecule type" value="Genomic_DNA"/>
</dbReference>
<feature type="transmembrane region" description="Helical" evidence="1">
    <location>
        <begin position="619"/>
        <end position="638"/>
    </location>
</feature>
<dbReference type="Proteomes" id="UP000215027">
    <property type="component" value="Chromosome II"/>
</dbReference>
<feature type="transmembrane region" description="Helical" evidence="1">
    <location>
        <begin position="186"/>
        <end position="209"/>
    </location>
</feature>
<feature type="transmembrane region" description="Helical" evidence="1">
    <location>
        <begin position="104"/>
        <end position="121"/>
    </location>
</feature>
<dbReference type="KEGG" id="pbf:CFX0092_B0098"/>
<proteinExistence type="predicted"/>
<name>A0A160T6T0_9CHLR</name>
<dbReference type="AlphaFoldDB" id="A0A160T6T0"/>
<keyword evidence="1" id="KW-1133">Transmembrane helix</keyword>
<dbReference type="RefSeq" id="WP_095045021.1">
    <property type="nucleotide sequence ID" value="NZ_LN890656.1"/>
</dbReference>
<feature type="transmembrane region" description="Helical" evidence="1">
    <location>
        <begin position="473"/>
        <end position="495"/>
    </location>
</feature>
<feature type="transmembrane region" description="Helical" evidence="1">
    <location>
        <begin position="793"/>
        <end position="814"/>
    </location>
</feature>
<feature type="transmembrane region" description="Helical" evidence="1">
    <location>
        <begin position="548"/>
        <end position="568"/>
    </location>
</feature>
<feature type="transmembrane region" description="Helical" evidence="1">
    <location>
        <begin position="155"/>
        <end position="174"/>
    </location>
</feature>
<organism evidence="2 3">
    <name type="scientific">Candidatus Promineifilum breve</name>
    <dbReference type="NCBI Taxonomy" id="1806508"/>
    <lineage>
        <taxon>Bacteria</taxon>
        <taxon>Bacillati</taxon>
        <taxon>Chloroflexota</taxon>
        <taxon>Ardenticatenia</taxon>
        <taxon>Candidatus Promineifilales</taxon>
        <taxon>Candidatus Promineifilaceae</taxon>
        <taxon>Candidatus Promineifilum</taxon>
    </lineage>
</organism>
<feature type="transmembrane region" description="Helical" evidence="1">
    <location>
        <begin position="6"/>
        <end position="26"/>
    </location>
</feature>
<feature type="transmembrane region" description="Helical" evidence="1">
    <location>
        <begin position="66"/>
        <end position="83"/>
    </location>
</feature>
<sequence>MTDILSAIRWWAALTALGLAALPLVYTLLRRLPDRGFAFARPAGLLLVTYVFWLAGTLGFSANDGGGIALALLVVGGLSWLAYRRRPDSDPPLGEWLRANLTSVVVTELVFVGIFALWAWVRAQNPAISATEKPMEFAFLTGVGQSPTFPPLDPWLSGFAISYYYFGYVMVSLLSRLAFVAEPVAFNLAIAWIVAATATGAFGMVYNLIALRRPVTTDRGPQTADHSLIAPGSGRPSAVGGHGRAAIVLGLVAALAVPIAGNLQIGLELLHGNGIGSDAFWAWLDVRDVDGPAVNSPAIAPSAGSDATAAQPARYETSSWWWWRASRVIHEYHLSGRAEEGLEPIVENPAFSFILGDLHPHVLALPFAFLAMAVALAWWREITNYELGIRNSEPATRHAPPATTPSSFIIHPSSFIISLAVPWPLWLFTAVVLGGLSFLNTWDVGIYLFLVLGAWFLGHWFRAGTTRGLWRRTALLAVALVVPAALLYLPFYLGFRSQAGAPFILPFLMRPTRLAHYLIIFGMPMLVIVITLVTMAARRRFRHWQAGLGAAAALVGGLLLVMLLWTWLLAAGPESGRIVDLARELAITLPAHPGTTFAPGWGVRAVVALLPAVLGARLVSPWLVLLLAGVIALVVMLFRSWVEEEEKPQITQITQIEEEEIYPLIGQIGQIKEEGDPQISQITQIEEEENYPRIGQIEEKRGGAFDVAALGQVRVAADAEWGARAMPFVLLLILTGALLTLGPEFVYLRDNFGQRLNTTFKFYYQAWAMFGVAALVGLDYLWATRRGAADRVVAGLATAGYLALLAVALLFPFFAVQSRAAEYRGPARTADGAAADRQPATLDGLAQLARYNPAEYEAILWLRDNVAAAAGAPPVILEAVGGQYTGFGRVSAATGLPTVLGWAGHEWQWRGSDHPEPGRRETIVEQIYTTRDLGVVAFLLDEFGVHYIVVGDPEREQYGTVGLSKFDELPVAFANDRVTIYRWQPAAP</sequence>
<feature type="transmembrane region" description="Helical" evidence="1">
    <location>
        <begin position="358"/>
        <end position="379"/>
    </location>
</feature>
<gene>
    <name evidence="2" type="ORF">CFX0092_B0098</name>
</gene>
<keyword evidence="3" id="KW-1185">Reference proteome</keyword>
<evidence type="ECO:0000313" key="2">
    <source>
        <dbReference type="EMBL" id="CUS05632.1"/>
    </source>
</evidence>
<feature type="transmembrane region" description="Helical" evidence="1">
    <location>
        <begin position="38"/>
        <end position="60"/>
    </location>
</feature>
<reference evidence="2" key="1">
    <citation type="submission" date="2016-01" db="EMBL/GenBank/DDBJ databases">
        <authorList>
            <person name="Mcilroy J.S."/>
            <person name="Karst M S."/>
            <person name="Albertsen M."/>
        </authorList>
    </citation>
    <scope>NUCLEOTIDE SEQUENCE</scope>
    <source>
        <strain evidence="2">Cfx-K</strain>
    </source>
</reference>
<evidence type="ECO:0000256" key="1">
    <source>
        <dbReference type="SAM" id="Phobius"/>
    </source>
</evidence>
<feature type="transmembrane region" description="Helical" evidence="1">
    <location>
        <begin position="444"/>
        <end position="461"/>
    </location>
</feature>
<dbReference type="PANTHER" id="PTHR10790">
    <property type="entry name" value="TPR-DOMAIN CONTAINING PROTEIN"/>
    <property type="match status" value="1"/>
</dbReference>
<feature type="transmembrane region" description="Helical" evidence="1">
    <location>
        <begin position="415"/>
        <end position="438"/>
    </location>
</feature>
<evidence type="ECO:0008006" key="4">
    <source>
        <dbReference type="Google" id="ProtNLM"/>
    </source>
</evidence>
<keyword evidence="1" id="KW-0812">Transmembrane</keyword>
<accession>A0A160T6T0</accession>
<protein>
    <recommendedName>
        <fullName evidence="4">YYY membrane protein</fullName>
    </recommendedName>
</protein>
<dbReference type="Pfam" id="PF10060">
    <property type="entry name" value="DUF2298"/>
    <property type="match status" value="2"/>
</dbReference>
<feature type="transmembrane region" description="Helical" evidence="1">
    <location>
        <begin position="762"/>
        <end position="781"/>
    </location>
</feature>